<gene>
    <name evidence="1" type="ORF">PCOR1329_LOCUS62463</name>
</gene>
<comment type="caution">
    <text evidence="1">The sequence shown here is derived from an EMBL/GenBank/DDBJ whole genome shotgun (WGS) entry which is preliminary data.</text>
</comment>
<name>A0ABN9W2U5_9DINO</name>
<keyword evidence="2" id="KW-1185">Reference proteome</keyword>
<dbReference type="EMBL" id="CAUYUJ010017890">
    <property type="protein sequence ID" value="CAK0878842.1"/>
    <property type="molecule type" value="Genomic_DNA"/>
</dbReference>
<feature type="non-terminal residue" evidence="1">
    <location>
        <position position="1"/>
    </location>
</feature>
<protein>
    <submittedName>
        <fullName evidence="1">Uncharacterized protein</fullName>
    </submittedName>
</protein>
<proteinExistence type="predicted"/>
<evidence type="ECO:0000313" key="1">
    <source>
        <dbReference type="EMBL" id="CAK0878842.1"/>
    </source>
</evidence>
<sequence>VEDLCGRVRAQAEATIAAAEAWSEVQLGGASGGLRLFSGPAGSTASCLVEAVQAEVQDADQMQAAASSLLASRVRDEVLAVLDERLREHELVREDVRERHRLQSSAAAARRDLAWLRKGSVGSSGLKSLGSSTPDGPVREAEKRLTEAAVRLAARDEQLLERLSRLSMLRPRGGCERALGHADADPGRVFYVPAGDLQVPDGALRGARLGLRGGPVGGGRPSEVSMRRWVPLLARARGPCCGATDGGGLRPWGRLRSGRGRAQLSSLGSGPGAPLCPFLSR</sequence>
<evidence type="ECO:0000313" key="2">
    <source>
        <dbReference type="Proteomes" id="UP001189429"/>
    </source>
</evidence>
<reference evidence="1" key="1">
    <citation type="submission" date="2023-10" db="EMBL/GenBank/DDBJ databases">
        <authorList>
            <person name="Chen Y."/>
            <person name="Shah S."/>
            <person name="Dougan E. K."/>
            <person name="Thang M."/>
            <person name="Chan C."/>
        </authorList>
    </citation>
    <scope>NUCLEOTIDE SEQUENCE [LARGE SCALE GENOMIC DNA]</scope>
</reference>
<dbReference type="Proteomes" id="UP001189429">
    <property type="component" value="Unassembled WGS sequence"/>
</dbReference>
<accession>A0ABN9W2U5</accession>
<organism evidence="1 2">
    <name type="scientific">Prorocentrum cordatum</name>
    <dbReference type="NCBI Taxonomy" id="2364126"/>
    <lineage>
        <taxon>Eukaryota</taxon>
        <taxon>Sar</taxon>
        <taxon>Alveolata</taxon>
        <taxon>Dinophyceae</taxon>
        <taxon>Prorocentrales</taxon>
        <taxon>Prorocentraceae</taxon>
        <taxon>Prorocentrum</taxon>
    </lineage>
</organism>